<keyword evidence="2" id="KW-1185">Reference proteome</keyword>
<sequence length="708" mass="79794">MTSLEIKHISESLGLRSFQVENTIALFEEGATVPFIARYRKERTDSLDEVIIAEIQQCKEKWDVLNKRKKAVLKSIETQNLLTETLKTQIEEVTEIQQLEDIYLPYKPKRRTKATIARENGLEPLAKMLMKQNNANIEHVAEKYLNNNIQKPLEAIEGAQNIIAEWVNENAIARDIVRDGFQRESSIEAKVVKGKEEEGDKYSNYFEWREAISKCPSHRMLAMRRAEKEGVLKIAISSNNDRITSRLNGLFVKKNGTCHEMIEEAVHDGYKRLLMPSICTEVLKNSKEEADKEAISVFCENLKQLLLSAPLGEKRIMALDPGFRTGCKLVCLDQHGYPRHNETIFPHKGKLDYQRAQKKVAQLANAHKIDAIAIGNGTASRETEAFIKRVPFDRDLSVFIVSEDGASIYSASKVARDEFPEYDITVRGAISIGRRLMDPLAELVKIDPQSIGVGQYQHDVDQKLLKEGLDRVVSSCVNRVGVNVNTASTHLLHYVSGLGPTLAKNIVEYRKENGAFTSRKQLKKVKLMGDKSFEQCAGFLRIDSAANPLDNSAVHPEAYSIVTQMSKDLGVTTEALIGNENLCDQIDIYRYATEKLGVPTLLDIIEELKKPGVDPRDEIETFKFAENIFKLEDITVGMILPGIVTNITNFGAFVDVGIKQQGLVHISEMADRFISDPNEVVKLHQHIKVKVIDIDLARKRLQLSLKQI</sequence>
<gene>
    <name evidence="1" type="ORF">K4L44_11500</name>
</gene>
<accession>A0AC61NCI3</accession>
<evidence type="ECO:0000313" key="2">
    <source>
        <dbReference type="Proteomes" id="UP000826212"/>
    </source>
</evidence>
<protein>
    <submittedName>
        <fullName evidence="1">RNA-binding transcriptional accessory protein</fullName>
    </submittedName>
</protein>
<proteinExistence type="predicted"/>
<name>A0AC61NCI3_9BACT</name>
<dbReference type="EMBL" id="CP081303">
    <property type="protein sequence ID" value="QZE13210.1"/>
    <property type="molecule type" value="Genomic_DNA"/>
</dbReference>
<reference evidence="1" key="1">
    <citation type="submission" date="2021-08" db="EMBL/GenBank/DDBJ databases">
        <title>Novel anaerobic bacterium isolated from sea squirt in East Sea, Republic of Korea.</title>
        <authorList>
            <person name="Nguyen T.H."/>
            <person name="Li Z."/>
            <person name="Lee Y.-J."/>
            <person name="Ko J."/>
            <person name="Kim S.-G."/>
        </authorList>
    </citation>
    <scope>NUCLEOTIDE SEQUENCE</scope>
    <source>
        <strain evidence="1">KCTC 25031</strain>
    </source>
</reference>
<evidence type="ECO:0000313" key="1">
    <source>
        <dbReference type="EMBL" id="QZE13210.1"/>
    </source>
</evidence>
<dbReference type="Proteomes" id="UP000826212">
    <property type="component" value="Chromosome"/>
</dbReference>
<organism evidence="1 2">
    <name type="scientific">Halosquirtibacter laminarini</name>
    <dbReference type="NCBI Taxonomy" id="3374600"/>
    <lineage>
        <taxon>Bacteria</taxon>
        <taxon>Pseudomonadati</taxon>
        <taxon>Bacteroidota</taxon>
        <taxon>Bacteroidia</taxon>
        <taxon>Marinilabiliales</taxon>
        <taxon>Prolixibacteraceae</taxon>
        <taxon>Halosquirtibacter</taxon>
    </lineage>
</organism>